<organism evidence="1 2">
    <name type="scientific">Pleomassaria siparia CBS 279.74</name>
    <dbReference type="NCBI Taxonomy" id="1314801"/>
    <lineage>
        <taxon>Eukaryota</taxon>
        <taxon>Fungi</taxon>
        <taxon>Dikarya</taxon>
        <taxon>Ascomycota</taxon>
        <taxon>Pezizomycotina</taxon>
        <taxon>Dothideomycetes</taxon>
        <taxon>Pleosporomycetidae</taxon>
        <taxon>Pleosporales</taxon>
        <taxon>Pleomassariaceae</taxon>
        <taxon>Pleomassaria</taxon>
    </lineage>
</organism>
<protein>
    <submittedName>
        <fullName evidence="1">Uncharacterized protein</fullName>
    </submittedName>
</protein>
<evidence type="ECO:0000313" key="2">
    <source>
        <dbReference type="Proteomes" id="UP000799428"/>
    </source>
</evidence>
<keyword evidence="2" id="KW-1185">Reference proteome</keyword>
<proteinExistence type="predicted"/>
<sequence length="172" mass="19469">MPYICSRVLLVFEQSYLDLYDHDSTKLTAISLSIAPKVQPATLKLRPPTHNYSSDSTTTCSAVPLSIDDAQNIELVPPLLGAHRKQHEYTLHYSSLCFSSFPRIHYRFRALYTTSSATALHREDKLSRFCPQQPPSLSRQVRSLSRRSLCIILGRTSAYGTTRLSKSPLLQR</sequence>
<gene>
    <name evidence="1" type="ORF">K504DRAFT_115126</name>
</gene>
<dbReference type="AlphaFoldDB" id="A0A6G1JUW8"/>
<accession>A0A6G1JUW8</accession>
<dbReference type="EMBL" id="MU005782">
    <property type="protein sequence ID" value="KAF2704406.1"/>
    <property type="molecule type" value="Genomic_DNA"/>
</dbReference>
<name>A0A6G1JUW8_9PLEO</name>
<dbReference type="Proteomes" id="UP000799428">
    <property type="component" value="Unassembled WGS sequence"/>
</dbReference>
<reference evidence="1" key="1">
    <citation type="journal article" date="2020" name="Stud. Mycol.">
        <title>101 Dothideomycetes genomes: a test case for predicting lifestyles and emergence of pathogens.</title>
        <authorList>
            <person name="Haridas S."/>
            <person name="Albert R."/>
            <person name="Binder M."/>
            <person name="Bloem J."/>
            <person name="Labutti K."/>
            <person name="Salamov A."/>
            <person name="Andreopoulos B."/>
            <person name="Baker S."/>
            <person name="Barry K."/>
            <person name="Bills G."/>
            <person name="Bluhm B."/>
            <person name="Cannon C."/>
            <person name="Castanera R."/>
            <person name="Culley D."/>
            <person name="Daum C."/>
            <person name="Ezra D."/>
            <person name="Gonzalez J."/>
            <person name="Henrissat B."/>
            <person name="Kuo A."/>
            <person name="Liang C."/>
            <person name="Lipzen A."/>
            <person name="Lutzoni F."/>
            <person name="Magnuson J."/>
            <person name="Mondo S."/>
            <person name="Nolan M."/>
            <person name="Ohm R."/>
            <person name="Pangilinan J."/>
            <person name="Park H.-J."/>
            <person name="Ramirez L."/>
            <person name="Alfaro M."/>
            <person name="Sun H."/>
            <person name="Tritt A."/>
            <person name="Yoshinaga Y."/>
            <person name="Zwiers L.-H."/>
            <person name="Turgeon B."/>
            <person name="Goodwin S."/>
            <person name="Spatafora J."/>
            <person name="Crous P."/>
            <person name="Grigoriev I."/>
        </authorList>
    </citation>
    <scope>NUCLEOTIDE SEQUENCE</scope>
    <source>
        <strain evidence="1">CBS 279.74</strain>
    </source>
</reference>
<evidence type="ECO:0000313" key="1">
    <source>
        <dbReference type="EMBL" id="KAF2704406.1"/>
    </source>
</evidence>